<sequence>MNASTKKSSPSCLGSDLQRVDAHRIEASEYDDLPELTDEMLARARVNKGGRPRAQDPRTLVSIRLPESVLAKWRASGPGWQTRMADLLAKAV</sequence>
<evidence type="ECO:0000313" key="2">
    <source>
        <dbReference type="Proteomes" id="UP000217780"/>
    </source>
</evidence>
<dbReference type="InterPro" id="IPR025528">
    <property type="entry name" value="BrnA_antitoxin"/>
</dbReference>
<evidence type="ECO:0008006" key="3">
    <source>
        <dbReference type="Google" id="ProtNLM"/>
    </source>
</evidence>
<evidence type="ECO:0000313" key="1">
    <source>
        <dbReference type="EMBL" id="PAX16512.1"/>
    </source>
</evidence>
<accession>A0A2A2T4N3</accession>
<dbReference type="Proteomes" id="UP000217780">
    <property type="component" value="Unassembled WGS sequence"/>
</dbReference>
<reference evidence="1 2" key="1">
    <citation type="submission" date="2017-08" db="EMBL/GenBank/DDBJ databases">
        <title>WGS of Clinical strains of the CDC Group NO-1 linked to zoonotic infections in humans.</title>
        <authorList>
            <person name="Bernier A.-M."/>
            <person name="Bernard K."/>
        </authorList>
    </citation>
    <scope>NUCLEOTIDE SEQUENCE [LARGE SCALE GENOMIC DNA]</scope>
    <source>
        <strain evidence="1 2">NML91-0035</strain>
    </source>
</reference>
<dbReference type="EMBL" id="NTBI01000007">
    <property type="protein sequence ID" value="PAX16512.1"/>
    <property type="molecule type" value="Genomic_DNA"/>
</dbReference>
<comment type="caution">
    <text evidence="1">The sequence shown here is derived from an EMBL/GenBank/DDBJ whole genome shotgun (WGS) entry which is preliminary data.</text>
</comment>
<organism evidence="1 2">
    <name type="scientific">Vandammella animalimorsus</name>
    <dbReference type="NCBI Taxonomy" id="2029117"/>
    <lineage>
        <taxon>Bacteria</taxon>
        <taxon>Pseudomonadati</taxon>
        <taxon>Pseudomonadota</taxon>
        <taxon>Betaproteobacteria</taxon>
        <taxon>Burkholderiales</taxon>
        <taxon>Comamonadaceae</taxon>
        <taxon>Vandammella</taxon>
    </lineage>
</organism>
<gene>
    <name evidence="1" type="ORF">CLI92_09285</name>
</gene>
<protein>
    <recommendedName>
        <fullName evidence="3">BrnA antitoxin of type II toxin-antitoxin system</fullName>
    </recommendedName>
</protein>
<name>A0A2A2T4N3_9BURK</name>
<proteinExistence type="predicted"/>
<dbReference type="AlphaFoldDB" id="A0A2A2T4N3"/>
<dbReference type="Pfam" id="PF14384">
    <property type="entry name" value="BrnA_antitoxin"/>
    <property type="match status" value="1"/>
</dbReference>